<dbReference type="GO" id="GO:0006351">
    <property type="term" value="P:DNA-templated transcription"/>
    <property type="evidence" value="ECO:0007669"/>
    <property type="project" value="TreeGrafter"/>
</dbReference>
<dbReference type="Pfam" id="PF00126">
    <property type="entry name" value="HTH_1"/>
    <property type="match status" value="1"/>
</dbReference>
<accession>Q2IK08</accession>
<evidence type="ECO:0000256" key="2">
    <source>
        <dbReference type="ARBA" id="ARBA00023015"/>
    </source>
</evidence>
<dbReference type="PROSITE" id="PS50931">
    <property type="entry name" value="HTH_LYSR"/>
    <property type="match status" value="1"/>
</dbReference>
<gene>
    <name evidence="6" type="ordered locus">Adeh_2214</name>
</gene>
<dbReference type="SUPFAM" id="SSF46785">
    <property type="entry name" value="Winged helix' DNA-binding domain"/>
    <property type="match status" value="1"/>
</dbReference>
<dbReference type="InterPro" id="IPR058163">
    <property type="entry name" value="LysR-type_TF_proteobact-type"/>
</dbReference>
<evidence type="ECO:0000259" key="5">
    <source>
        <dbReference type="PROSITE" id="PS50931"/>
    </source>
</evidence>
<dbReference type="PANTHER" id="PTHR30537">
    <property type="entry name" value="HTH-TYPE TRANSCRIPTIONAL REGULATOR"/>
    <property type="match status" value="1"/>
</dbReference>
<protein>
    <submittedName>
        <fullName evidence="6">Transcriptional regulator, LysR family</fullName>
    </submittedName>
</protein>
<dbReference type="Gene3D" id="1.10.10.10">
    <property type="entry name" value="Winged helix-like DNA-binding domain superfamily/Winged helix DNA-binding domain"/>
    <property type="match status" value="1"/>
</dbReference>
<comment type="similarity">
    <text evidence="1">Belongs to the LysR transcriptional regulatory family.</text>
</comment>
<evidence type="ECO:0000256" key="1">
    <source>
        <dbReference type="ARBA" id="ARBA00009437"/>
    </source>
</evidence>
<dbReference type="eggNOG" id="COG0583">
    <property type="taxonomic scope" value="Bacteria"/>
</dbReference>
<dbReference type="Gene3D" id="3.40.190.290">
    <property type="match status" value="1"/>
</dbReference>
<dbReference type="OrthoDB" id="5416547at2"/>
<dbReference type="InterPro" id="IPR005119">
    <property type="entry name" value="LysR_subst-bd"/>
</dbReference>
<name>Q2IK08_ANADE</name>
<keyword evidence="2" id="KW-0805">Transcription regulation</keyword>
<dbReference type="AlphaFoldDB" id="Q2IK08"/>
<dbReference type="PRINTS" id="PR00039">
    <property type="entry name" value="HTHLYSR"/>
</dbReference>
<evidence type="ECO:0000256" key="3">
    <source>
        <dbReference type="ARBA" id="ARBA00023125"/>
    </source>
</evidence>
<evidence type="ECO:0000313" key="7">
    <source>
        <dbReference type="Proteomes" id="UP000001935"/>
    </source>
</evidence>
<dbReference type="RefSeq" id="WP_011421266.1">
    <property type="nucleotide sequence ID" value="NC_007760.1"/>
</dbReference>
<dbReference type="STRING" id="290397.Adeh_2214"/>
<dbReference type="SUPFAM" id="SSF53850">
    <property type="entry name" value="Periplasmic binding protein-like II"/>
    <property type="match status" value="1"/>
</dbReference>
<keyword evidence="3" id="KW-0238">DNA-binding</keyword>
<dbReference type="InterPro" id="IPR036388">
    <property type="entry name" value="WH-like_DNA-bd_sf"/>
</dbReference>
<dbReference type="CDD" id="cd08422">
    <property type="entry name" value="PBP2_CrgA_like"/>
    <property type="match status" value="1"/>
</dbReference>
<dbReference type="Proteomes" id="UP000001935">
    <property type="component" value="Chromosome"/>
</dbReference>
<evidence type="ECO:0000256" key="4">
    <source>
        <dbReference type="ARBA" id="ARBA00023163"/>
    </source>
</evidence>
<dbReference type="Pfam" id="PF03466">
    <property type="entry name" value="LysR_substrate"/>
    <property type="match status" value="1"/>
</dbReference>
<organism evidence="6 7">
    <name type="scientific">Anaeromyxobacter dehalogenans (strain 2CP-C)</name>
    <dbReference type="NCBI Taxonomy" id="290397"/>
    <lineage>
        <taxon>Bacteria</taxon>
        <taxon>Pseudomonadati</taxon>
        <taxon>Myxococcota</taxon>
        <taxon>Myxococcia</taxon>
        <taxon>Myxococcales</taxon>
        <taxon>Cystobacterineae</taxon>
        <taxon>Anaeromyxobacteraceae</taxon>
        <taxon>Anaeromyxobacter</taxon>
    </lineage>
</organism>
<dbReference type="EMBL" id="CP000251">
    <property type="protein sequence ID" value="ABC81984.1"/>
    <property type="molecule type" value="Genomic_DNA"/>
</dbReference>
<dbReference type="InterPro" id="IPR000847">
    <property type="entry name" value="LysR_HTH_N"/>
</dbReference>
<dbReference type="InterPro" id="IPR036390">
    <property type="entry name" value="WH_DNA-bd_sf"/>
</dbReference>
<dbReference type="FunFam" id="1.10.10.10:FF:000001">
    <property type="entry name" value="LysR family transcriptional regulator"/>
    <property type="match status" value="1"/>
</dbReference>
<dbReference type="HOGENOM" id="CLU_039613_16_2_7"/>
<dbReference type="KEGG" id="ade:Adeh_2214"/>
<reference evidence="6 7" key="1">
    <citation type="submission" date="2006-01" db="EMBL/GenBank/DDBJ databases">
        <title>Complete sequence of Anaeromyxobacter dehalogenans 2CP-C.</title>
        <authorList>
            <consortium name="US DOE Joint Genome Institute"/>
            <person name="Copeland A."/>
            <person name="Lucas S."/>
            <person name="Lapidus A."/>
            <person name="Barry K."/>
            <person name="Detter J.C."/>
            <person name="Glavina T."/>
            <person name="Hammon N."/>
            <person name="Israni S."/>
            <person name="Pitluck S."/>
            <person name="Brettin T."/>
            <person name="Bruce D."/>
            <person name="Han C."/>
            <person name="Tapia R."/>
            <person name="Gilna P."/>
            <person name="Kiss H."/>
            <person name="Schmutz J."/>
            <person name="Larimer F."/>
            <person name="Land M."/>
            <person name="Kyrpides N."/>
            <person name="Anderson I."/>
            <person name="Sanford R.A."/>
            <person name="Ritalahti K.M."/>
            <person name="Thomas H.S."/>
            <person name="Kirby J.R."/>
            <person name="Zhulin I.B."/>
            <person name="Loeffler F.E."/>
            <person name="Richardson P."/>
        </authorList>
    </citation>
    <scope>NUCLEOTIDE SEQUENCE [LARGE SCALE GENOMIC DNA]</scope>
    <source>
        <strain evidence="6 7">2CP-C</strain>
    </source>
</reference>
<dbReference type="GO" id="GO:0003700">
    <property type="term" value="F:DNA-binding transcription factor activity"/>
    <property type="evidence" value="ECO:0007669"/>
    <property type="project" value="InterPro"/>
</dbReference>
<dbReference type="GO" id="GO:0043565">
    <property type="term" value="F:sequence-specific DNA binding"/>
    <property type="evidence" value="ECO:0007669"/>
    <property type="project" value="TreeGrafter"/>
</dbReference>
<dbReference type="PANTHER" id="PTHR30537:SF5">
    <property type="entry name" value="HTH-TYPE TRANSCRIPTIONAL ACTIVATOR TTDR-RELATED"/>
    <property type="match status" value="1"/>
</dbReference>
<feature type="domain" description="HTH lysR-type" evidence="5">
    <location>
        <begin position="1"/>
        <end position="58"/>
    </location>
</feature>
<proteinExistence type="inferred from homology"/>
<sequence>MDLNRIAVFAQVVEAGSFTAAAASLGLRKSSVSRAVAALEGELGIRLLQRTTRRLSLTDAGRAYYERTRDALAGLREASEEAAALGAEPRGTVRVTAPVDLAPDLARLTDAFLRAHPQVRVEVSLTARYVDLVKEGFDLAIRAGVLADSSLLARKLSDSALALFAAPSYLEARGRPRRLADLARHDCLLYRAGGETAVWRLTGRRGEEQVTVRGRAAADEFAFVRGMLLAGAGIALVPTGMVAAHLRTGALERVLPQYVRRGGPVSVVWPSRRYEPVAVARFRDAIVAALGEPGAGEAQG</sequence>
<keyword evidence="4" id="KW-0804">Transcription</keyword>
<evidence type="ECO:0000313" key="6">
    <source>
        <dbReference type="EMBL" id="ABC81984.1"/>
    </source>
</evidence>